<feature type="region of interest" description="Disordered" evidence="1">
    <location>
        <begin position="169"/>
        <end position="194"/>
    </location>
</feature>
<feature type="domain" description="N-acetyltransferase" evidence="2">
    <location>
        <begin position="1"/>
        <end position="168"/>
    </location>
</feature>
<accession>A0ABT6A7U0</accession>
<sequence>MRICSAQPHDLDKLLAFREEAAAWLSRLGSDQWQRPYPADKLLATIEAGVVFMVCDGDTTAATITLTPEAEEGLWTEEELQEPSLFINKLTVARTHAGRNVGGRLLDWAGDRAYCTGAKWLRLDAWTSNTALQSYYLRQGFEHVRTVRQGAAVNGGPRVSGWLAQRATRPAQHGFADDTPPPERNAAGTSFPTA</sequence>
<evidence type="ECO:0000313" key="3">
    <source>
        <dbReference type="EMBL" id="MDF3300715.1"/>
    </source>
</evidence>
<evidence type="ECO:0000259" key="2">
    <source>
        <dbReference type="PROSITE" id="PS51186"/>
    </source>
</evidence>
<dbReference type="Gene3D" id="3.40.630.30">
    <property type="match status" value="1"/>
</dbReference>
<name>A0ABT6A7U0_9ACTN</name>
<dbReference type="InterPro" id="IPR000182">
    <property type="entry name" value="GNAT_dom"/>
</dbReference>
<gene>
    <name evidence="3" type="ORF">P3H78_19210</name>
</gene>
<evidence type="ECO:0000256" key="1">
    <source>
        <dbReference type="SAM" id="MobiDB-lite"/>
    </source>
</evidence>
<dbReference type="SUPFAM" id="SSF55729">
    <property type="entry name" value="Acyl-CoA N-acyltransferases (Nat)"/>
    <property type="match status" value="1"/>
</dbReference>
<dbReference type="RefSeq" id="WP_276110269.1">
    <property type="nucleotide sequence ID" value="NZ_JARJBB010000009.1"/>
</dbReference>
<organism evidence="3 4">
    <name type="scientific">Streptomyces tropicalis</name>
    <dbReference type="NCBI Taxonomy" id="3034234"/>
    <lineage>
        <taxon>Bacteria</taxon>
        <taxon>Bacillati</taxon>
        <taxon>Actinomycetota</taxon>
        <taxon>Actinomycetes</taxon>
        <taxon>Kitasatosporales</taxon>
        <taxon>Streptomycetaceae</taxon>
        <taxon>Streptomyces</taxon>
    </lineage>
</organism>
<dbReference type="PROSITE" id="PS51186">
    <property type="entry name" value="GNAT"/>
    <property type="match status" value="1"/>
</dbReference>
<keyword evidence="4" id="KW-1185">Reference proteome</keyword>
<dbReference type="InterPro" id="IPR016181">
    <property type="entry name" value="Acyl_CoA_acyltransferase"/>
</dbReference>
<comment type="caution">
    <text evidence="3">The sequence shown here is derived from an EMBL/GenBank/DDBJ whole genome shotgun (WGS) entry which is preliminary data.</text>
</comment>
<dbReference type="Proteomes" id="UP001221150">
    <property type="component" value="Unassembled WGS sequence"/>
</dbReference>
<evidence type="ECO:0000313" key="4">
    <source>
        <dbReference type="Proteomes" id="UP001221150"/>
    </source>
</evidence>
<protein>
    <submittedName>
        <fullName evidence="3">GNAT family N-acetyltransferase</fullName>
    </submittedName>
</protein>
<proteinExistence type="predicted"/>
<dbReference type="EMBL" id="JARJBB010000009">
    <property type="protein sequence ID" value="MDF3300715.1"/>
    <property type="molecule type" value="Genomic_DNA"/>
</dbReference>
<reference evidence="3 4" key="1">
    <citation type="submission" date="2023-03" db="EMBL/GenBank/DDBJ databases">
        <title>Draft genome sequence of Streptomyces sp. K1PA1 isolated from peat swamp forest in Thailand.</title>
        <authorList>
            <person name="Klaysubun C."/>
            <person name="Duangmal K."/>
        </authorList>
    </citation>
    <scope>NUCLEOTIDE SEQUENCE [LARGE SCALE GENOMIC DNA]</scope>
    <source>
        <strain evidence="3 4">K1PA1</strain>
    </source>
</reference>
<dbReference type="Pfam" id="PF00583">
    <property type="entry name" value="Acetyltransf_1"/>
    <property type="match status" value="1"/>
</dbReference>